<dbReference type="RefSeq" id="WP_128565558.1">
    <property type="nucleotide sequence ID" value="NZ_BPQH01000015.1"/>
</dbReference>
<evidence type="ECO:0000313" key="1">
    <source>
        <dbReference type="EMBL" id="GJD51763.1"/>
    </source>
</evidence>
<protein>
    <recommendedName>
        <fullName evidence="3">HNH endonuclease</fullName>
    </recommendedName>
</protein>
<dbReference type="Proteomes" id="UP001055167">
    <property type="component" value="Unassembled WGS sequence"/>
</dbReference>
<evidence type="ECO:0000313" key="2">
    <source>
        <dbReference type="Proteomes" id="UP001055167"/>
    </source>
</evidence>
<name>A0ABQ4R2C1_9HYPH</name>
<evidence type="ECO:0008006" key="3">
    <source>
        <dbReference type="Google" id="ProtNLM"/>
    </source>
</evidence>
<organism evidence="1 2">
    <name type="scientific">Methylobacterium crusticola</name>
    <dbReference type="NCBI Taxonomy" id="1697972"/>
    <lineage>
        <taxon>Bacteria</taxon>
        <taxon>Pseudomonadati</taxon>
        <taxon>Pseudomonadota</taxon>
        <taxon>Alphaproteobacteria</taxon>
        <taxon>Hyphomicrobiales</taxon>
        <taxon>Methylobacteriaceae</taxon>
        <taxon>Methylobacterium</taxon>
    </lineage>
</organism>
<comment type="caution">
    <text evidence="1">The sequence shown here is derived from an EMBL/GenBank/DDBJ whole genome shotgun (WGS) entry which is preliminary data.</text>
</comment>
<reference evidence="1" key="1">
    <citation type="journal article" date="2021" name="Front. Microbiol.">
        <title>Comprehensive Comparative Genomics and Phenotyping of Methylobacterium Species.</title>
        <authorList>
            <person name="Alessa O."/>
            <person name="Ogura Y."/>
            <person name="Fujitani Y."/>
            <person name="Takami H."/>
            <person name="Hayashi T."/>
            <person name="Sahin N."/>
            <person name="Tani A."/>
        </authorList>
    </citation>
    <scope>NUCLEOTIDE SEQUENCE</scope>
    <source>
        <strain evidence="1">KCTC 52305</strain>
    </source>
</reference>
<accession>A0ABQ4R2C1</accession>
<proteinExistence type="predicted"/>
<gene>
    <name evidence="1" type="ORF">OPKNFCMD_4521</name>
</gene>
<reference evidence="1" key="2">
    <citation type="submission" date="2021-08" db="EMBL/GenBank/DDBJ databases">
        <authorList>
            <person name="Tani A."/>
            <person name="Ola A."/>
            <person name="Ogura Y."/>
            <person name="Katsura K."/>
            <person name="Hayashi T."/>
        </authorList>
    </citation>
    <scope>NUCLEOTIDE SEQUENCE</scope>
    <source>
        <strain evidence="1">KCTC 52305</strain>
    </source>
</reference>
<keyword evidence="2" id="KW-1185">Reference proteome</keyword>
<dbReference type="EMBL" id="BPQH01000015">
    <property type="protein sequence ID" value="GJD51763.1"/>
    <property type="molecule type" value="Genomic_DNA"/>
</dbReference>
<sequence>MIPVAFFAPTPEVTMPSKPSKKLKALRAAVMERAGFRCEGTPLSPHCRLEHGLPHGKKGKRAILRLTHLDQDPDNTDPSNLRMLCGRCRTAWDQRFRELSAAAARHRSNGQIELFGARP</sequence>